<dbReference type="InterPro" id="IPR042099">
    <property type="entry name" value="ANL_N_sf"/>
</dbReference>
<dbReference type="SUPFAM" id="SSF56801">
    <property type="entry name" value="Acetyl-CoA synthetase-like"/>
    <property type="match status" value="1"/>
</dbReference>
<dbReference type="PANTHER" id="PTHR24096">
    <property type="entry name" value="LONG-CHAIN-FATTY-ACID--COA LIGASE"/>
    <property type="match status" value="1"/>
</dbReference>
<evidence type="ECO:0000259" key="1">
    <source>
        <dbReference type="Pfam" id="PF00501"/>
    </source>
</evidence>
<organism evidence="2 3">
    <name type="scientific">Thalassospira tepidiphila MCCC 1A03514</name>
    <dbReference type="NCBI Taxonomy" id="1177930"/>
    <lineage>
        <taxon>Bacteria</taxon>
        <taxon>Pseudomonadati</taxon>
        <taxon>Pseudomonadota</taxon>
        <taxon>Alphaproteobacteria</taxon>
        <taxon>Rhodospirillales</taxon>
        <taxon>Thalassospiraceae</taxon>
        <taxon>Thalassospira</taxon>
    </lineage>
</organism>
<dbReference type="CDD" id="cd05921">
    <property type="entry name" value="FCS"/>
    <property type="match status" value="1"/>
</dbReference>
<protein>
    <submittedName>
        <fullName evidence="2">Feruloyl-CoA synthase</fullName>
    </submittedName>
</protein>
<name>A0A853L0E5_9PROT</name>
<dbReference type="NCBIfam" id="NF009232">
    <property type="entry name" value="PRK12582.1"/>
    <property type="match status" value="1"/>
</dbReference>
<dbReference type="EMBL" id="JPVZ01000004">
    <property type="protein sequence ID" value="OAZ09707.1"/>
    <property type="molecule type" value="Genomic_DNA"/>
</dbReference>
<dbReference type="InterPro" id="IPR000873">
    <property type="entry name" value="AMP-dep_synth/lig_dom"/>
</dbReference>
<dbReference type="Pfam" id="PF00501">
    <property type="entry name" value="AMP-binding"/>
    <property type="match status" value="1"/>
</dbReference>
<dbReference type="PROSITE" id="PS00455">
    <property type="entry name" value="AMP_BINDING"/>
    <property type="match status" value="1"/>
</dbReference>
<proteinExistence type="predicted"/>
<dbReference type="Pfam" id="PF23562">
    <property type="entry name" value="AMP-binding_C_3"/>
    <property type="match status" value="1"/>
</dbReference>
<evidence type="ECO:0000313" key="3">
    <source>
        <dbReference type="Proteomes" id="UP000094009"/>
    </source>
</evidence>
<evidence type="ECO:0000313" key="2">
    <source>
        <dbReference type="EMBL" id="OAZ09707.1"/>
    </source>
</evidence>
<dbReference type="Gene3D" id="3.40.50.12780">
    <property type="entry name" value="N-terminal domain of ligase-like"/>
    <property type="match status" value="1"/>
</dbReference>
<sequence>MPMIAEPGLRPVRMGDTRVSMSKKDNGTIYIRSTETPDDYPRAITDKLDHWAQQTPDHLFLADRDKTGGWQKRSFLETRNEVRSLAQYLIEQDLSEDRPVLILSGNSLEHGLLALASMYAGIPYAPVSPAYSLVSSDFAKLRHICDLLNPGLIFVDDGAKYAKALAAVMPKDARLLVLENPLSQYDCDVFKDVRQTTPTDAVDAANGKITEDTIAKFLFTSGSTGMPKAVINTQRMLCFNQMMLRHALAFLQDEPPVMVDWLPWNHTAGGNHNFGIALYNGGSFYIDQGKPTPDGIHETVRNLCEVSPNIYFNVPKGYEALVHHLRENKTLREMFFAKLKLMQYAGAGLSQYVWDNLEKIAEDTVGEKIVIVTGYGSTETAPFAFTTTWAVDQAGSVGLPAVGLDIKLVPNAEKLEVRLKGPSITPGYWKQPDKTSESFDDEGYYLIGDALKFVDPDNIERGFLFDGRVCEDFKLSTGTWVHVAAIRTAIAQTFAPYVRDAVLTGLNEGYVGALIFADFTACKKLCPDLPANASERDIATHPAVQAHFQKCLNELATKSTGSSNFVARAILLESSPELDAHEVTDKGSINQRAVLTKRADKVAELYTDPSPAGVMIAKKG</sequence>
<dbReference type="PANTHER" id="PTHR24096:SF420">
    <property type="entry name" value="LONG-CHAIN-FATTY-ACID--COA LIGASE-RELATED"/>
    <property type="match status" value="1"/>
</dbReference>
<accession>A0A853L0E5</accession>
<comment type="caution">
    <text evidence="2">The sequence shown here is derived from an EMBL/GenBank/DDBJ whole genome shotgun (WGS) entry which is preliminary data.</text>
</comment>
<dbReference type="InterPro" id="IPR020845">
    <property type="entry name" value="AMP-binding_CS"/>
</dbReference>
<gene>
    <name evidence="2" type="ORF">TH4_10975</name>
</gene>
<feature type="domain" description="AMP-dependent synthetase/ligase" evidence="1">
    <location>
        <begin position="48"/>
        <end position="429"/>
    </location>
</feature>
<dbReference type="AlphaFoldDB" id="A0A853L0E5"/>
<dbReference type="RefSeq" id="WP_245227836.1">
    <property type="nucleotide sequence ID" value="NZ_JPVZ01000004.1"/>
</dbReference>
<dbReference type="Proteomes" id="UP000094009">
    <property type="component" value="Unassembled WGS sequence"/>
</dbReference>
<dbReference type="GO" id="GO:0016405">
    <property type="term" value="F:CoA-ligase activity"/>
    <property type="evidence" value="ECO:0007669"/>
    <property type="project" value="TreeGrafter"/>
</dbReference>
<reference evidence="2 3" key="1">
    <citation type="submission" date="2014-07" db="EMBL/GenBank/DDBJ databases">
        <title>Draft genome sequence of Thalassospira tepidiphila 1-1B.</title>
        <authorList>
            <person name="Lai Q."/>
            <person name="Shao Z."/>
        </authorList>
    </citation>
    <scope>NUCLEOTIDE SEQUENCE [LARGE SCALE GENOMIC DNA]</scope>
    <source>
        <strain evidence="2 3">MCCC 1A03514</strain>
    </source>
</reference>